<dbReference type="Gene3D" id="2.102.10.10">
    <property type="entry name" value="Rieske [2Fe-2S] iron-sulphur domain"/>
    <property type="match status" value="1"/>
</dbReference>
<dbReference type="InterPro" id="IPR036922">
    <property type="entry name" value="Rieske_2Fe-2S_sf"/>
</dbReference>
<dbReference type="CDD" id="cd03467">
    <property type="entry name" value="Rieske"/>
    <property type="match status" value="1"/>
</dbReference>
<comment type="caution">
    <text evidence="6">The sequence shown here is derived from an EMBL/GenBank/DDBJ whole genome shotgun (WGS) entry which is preliminary data.</text>
</comment>
<dbReference type="GO" id="GO:0046872">
    <property type="term" value="F:metal ion binding"/>
    <property type="evidence" value="ECO:0007669"/>
    <property type="project" value="UniProtKB-KW"/>
</dbReference>
<reference evidence="6 7" key="1">
    <citation type="submission" date="2019-09" db="EMBL/GenBank/DDBJ databases">
        <title>Whole genome sequences of isolates from the Mars Exploration Rovers.</title>
        <authorList>
            <person name="Seuylemezian A."/>
            <person name="Vaishampayan P."/>
        </authorList>
    </citation>
    <scope>NUCLEOTIDE SEQUENCE [LARGE SCALE GENOMIC DNA]</scope>
    <source>
        <strain evidence="6 7">MER_TA_151</strain>
    </source>
</reference>
<evidence type="ECO:0000256" key="4">
    <source>
        <dbReference type="ARBA" id="ARBA00023014"/>
    </source>
</evidence>
<feature type="domain" description="Rieske" evidence="5">
    <location>
        <begin position="13"/>
        <end position="124"/>
    </location>
</feature>
<protein>
    <submittedName>
        <fullName evidence="6">Rieske (2Fe-2S) protein</fullName>
    </submittedName>
</protein>
<dbReference type="AlphaFoldDB" id="A0A5J5HBJ9"/>
<name>A0A5J5HBJ9_9BACI</name>
<dbReference type="PROSITE" id="PS51296">
    <property type="entry name" value="RIESKE"/>
    <property type="match status" value="1"/>
</dbReference>
<dbReference type="OrthoDB" id="9795104at2"/>
<dbReference type="EMBL" id="VYKL01000037">
    <property type="protein sequence ID" value="KAA9016993.1"/>
    <property type="molecule type" value="Genomic_DNA"/>
</dbReference>
<gene>
    <name evidence="6" type="ORF">F4V44_21220</name>
</gene>
<accession>A0A5J5HBJ9</accession>
<dbReference type="InterPro" id="IPR017941">
    <property type="entry name" value="Rieske_2Fe-2S"/>
</dbReference>
<dbReference type="RefSeq" id="WP_150442007.1">
    <property type="nucleotide sequence ID" value="NZ_VYKL01000037.1"/>
</dbReference>
<dbReference type="GO" id="GO:0016705">
    <property type="term" value="F:oxidoreductase activity, acting on paired donors, with incorporation or reduction of molecular oxygen"/>
    <property type="evidence" value="ECO:0007669"/>
    <property type="project" value="UniProtKB-ARBA"/>
</dbReference>
<sequence>METMQRNQQLTSVVVCSAEELKPGQRKLVSVDGVEIAMVNVDGQLYAFRNRCPHQGVEMIYGPVTGAMLPSDPGEFNYGFDNQIIRCPLHGWEFDMKTGKSLFNPEKVSIGSYEVQEVDGSIVLKLKRVPSKISLKDFRCIH</sequence>
<evidence type="ECO:0000259" key="5">
    <source>
        <dbReference type="PROSITE" id="PS51296"/>
    </source>
</evidence>
<evidence type="ECO:0000256" key="3">
    <source>
        <dbReference type="ARBA" id="ARBA00023004"/>
    </source>
</evidence>
<evidence type="ECO:0000313" key="6">
    <source>
        <dbReference type="EMBL" id="KAA9016993.1"/>
    </source>
</evidence>
<dbReference type="PANTHER" id="PTHR21496:SF23">
    <property type="entry name" value="3-PHENYLPROPIONATE_CINNAMIC ACID DIOXYGENASE FERREDOXIN SUBUNIT"/>
    <property type="match status" value="1"/>
</dbReference>
<evidence type="ECO:0000256" key="2">
    <source>
        <dbReference type="ARBA" id="ARBA00022723"/>
    </source>
</evidence>
<keyword evidence="3" id="KW-0408">Iron</keyword>
<evidence type="ECO:0000256" key="1">
    <source>
        <dbReference type="ARBA" id="ARBA00022714"/>
    </source>
</evidence>
<dbReference type="GO" id="GO:0051537">
    <property type="term" value="F:2 iron, 2 sulfur cluster binding"/>
    <property type="evidence" value="ECO:0007669"/>
    <property type="project" value="UniProtKB-KW"/>
</dbReference>
<proteinExistence type="predicted"/>
<keyword evidence="4" id="KW-0411">Iron-sulfur</keyword>
<dbReference type="SUPFAM" id="SSF50022">
    <property type="entry name" value="ISP domain"/>
    <property type="match status" value="1"/>
</dbReference>
<organism evidence="6 7">
    <name type="scientific">Niallia endozanthoxylica</name>
    <dbReference type="NCBI Taxonomy" id="2036016"/>
    <lineage>
        <taxon>Bacteria</taxon>
        <taxon>Bacillati</taxon>
        <taxon>Bacillota</taxon>
        <taxon>Bacilli</taxon>
        <taxon>Bacillales</taxon>
        <taxon>Bacillaceae</taxon>
        <taxon>Niallia</taxon>
    </lineage>
</organism>
<dbReference type="Pfam" id="PF00355">
    <property type="entry name" value="Rieske"/>
    <property type="match status" value="1"/>
</dbReference>
<dbReference type="GO" id="GO:0004497">
    <property type="term" value="F:monooxygenase activity"/>
    <property type="evidence" value="ECO:0007669"/>
    <property type="project" value="UniProtKB-ARBA"/>
</dbReference>
<keyword evidence="2" id="KW-0479">Metal-binding</keyword>
<dbReference type="PANTHER" id="PTHR21496">
    <property type="entry name" value="FERREDOXIN-RELATED"/>
    <property type="match status" value="1"/>
</dbReference>
<dbReference type="Proteomes" id="UP000326671">
    <property type="component" value="Unassembled WGS sequence"/>
</dbReference>
<evidence type="ECO:0000313" key="7">
    <source>
        <dbReference type="Proteomes" id="UP000326671"/>
    </source>
</evidence>
<keyword evidence="1" id="KW-0001">2Fe-2S</keyword>
<keyword evidence="7" id="KW-1185">Reference proteome</keyword>